<accession>A0ABY4RUN9</accession>
<evidence type="ECO:0000313" key="3">
    <source>
        <dbReference type="Proteomes" id="UP001057134"/>
    </source>
</evidence>
<reference evidence="2" key="1">
    <citation type="submission" date="2018-02" db="EMBL/GenBank/DDBJ databases">
        <authorList>
            <person name="Kim S.-K."/>
            <person name="Jung H.-I."/>
            <person name="Lee S.-W."/>
        </authorList>
    </citation>
    <scope>NUCLEOTIDE SEQUENCE</scope>
    <source>
        <strain evidence="2">SK3146</strain>
    </source>
</reference>
<evidence type="ECO:0000256" key="1">
    <source>
        <dbReference type="SAM" id="Phobius"/>
    </source>
</evidence>
<keyword evidence="1" id="KW-0812">Transmembrane</keyword>
<feature type="transmembrane region" description="Helical" evidence="1">
    <location>
        <begin position="36"/>
        <end position="55"/>
    </location>
</feature>
<gene>
    <name evidence="2" type="ORF">SK3146_04496</name>
</gene>
<keyword evidence="3" id="KW-1185">Reference proteome</keyword>
<sequence length="77" mass="8951">MNNIFLTSFFLLMVISLLFDLRKLRSQSTPLKGLYYTIYAASACIYICYLLGYPIPMPTSFFIHKVSPWVFSLISRN</sequence>
<protein>
    <submittedName>
        <fullName evidence="2">Uncharacterized protein</fullName>
    </submittedName>
</protein>
<dbReference type="RefSeq" id="WP_249860875.1">
    <property type="nucleotide sequence ID" value="NZ_CP027059.1"/>
</dbReference>
<dbReference type="EMBL" id="CP027059">
    <property type="protein sequence ID" value="UQZ85213.1"/>
    <property type="molecule type" value="Genomic_DNA"/>
</dbReference>
<proteinExistence type="predicted"/>
<evidence type="ECO:0000313" key="2">
    <source>
        <dbReference type="EMBL" id="UQZ85213.1"/>
    </source>
</evidence>
<reference evidence="2" key="2">
    <citation type="journal article" date="2021" name="J Anim Sci Technol">
        <title>Complete genome sequence of Paenibacillus konkukensis sp. nov. SK3146 as a potential probiotic strain.</title>
        <authorList>
            <person name="Jung H.I."/>
            <person name="Park S."/>
            <person name="Niu K.M."/>
            <person name="Lee S.W."/>
            <person name="Kothari D."/>
            <person name="Yi K.J."/>
            <person name="Kim S.K."/>
        </authorList>
    </citation>
    <scope>NUCLEOTIDE SEQUENCE</scope>
    <source>
        <strain evidence="2">SK3146</strain>
    </source>
</reference>
<keyword evidence="1" id="KW-1133">Transmembrane helix</keyword>
<organism evidence="2 3">
    <name type="scientific">Paenibacillus konkukensis</name>
    <dbReference type="NCBI Taxonomy" id="2020716"/>
    <lineage>
        <taxon>Bacteria</taxon>
        <taxon>Bacillati</taxon>
        <taxon>Bacillota</taxon>
        <taxon>Bacilli</taxon>
        <taxon>Bacillales</taxon>
        <taxon>Paenibacillaceae</taxon>
        <taxon>Paenibacillus</taxon>
    </lineage>
</organism>
<name>A0ABY4RUN9_9BACL</name>
<keyword evidence="1" id="KW-0472">Membrane</keyword>
<dbReference type="Proteomes" id="UP001057134">
    <property type="component" value="Chromosome"/>
</dbReference>